<sequence length="294" mass="30133">MSDAVTTLETQTLFSVVPGGPPDVELLVGGKIGYPGVVLTATADGAVPTLTCKVTLPLGKGLQFVAEGGVGQYQLTVQPAQGDPKHYLGTLSHDGQTLTFTGVDPALSKKGAKSTLWVAVQAPCGGSRADTDLTFDVEGQKSSSTPIHVVFGFSVRPGGPPDVTLNIGGGPGYPGVVLTSKKTDKVPPQKITVTLPPGKGLQFVAEGGAGNYQLTVLPAQGGEKHYFGALSGDGQTLTFTGVDPALPKKDATSTAWVAVSAPGGATQGQTHLMFNVCGYESWSTHIDVKDTSML</sequence>
<dbReference type="EMBL" id="JBHSPW010000001">
    <property type="protein sequence ID" value="MFC5891434.1"/>
    <property type="molecule type" value="Genomic_DNA"/>
</dbReference>
<name>A0ABW1FC06_9ACTN</name>
<evidence type="ECO:0000313" key="2">
    <source>
        <dbReference type="Proteomes" id="UP001596241"/>
    </source>
</evidence>
<proteinExistence type="predicted"/>
<organism evidence="1 2">
    <name type="scientific">Streptomyces ramulosus</name>
    <dbReference type="NCBI Taxonomy" id="47762"/>
    <lineage>
        <taxon>Bacteria</taxon>
        <taxon>Bacillati</taxon>
        <taxon>Actinomycetota</taxon>
        <taxon>Actinomycetes</taxon>
        <taxon>Kitasatosporales</taxon>
        <taxon>Streptomycetaceae</taxon>
        <taxon>Streptomyces</taxon>
    </lineage>
</organism>
<accession>A0ABW1FC06</accession>
<protein>
    <submittedName>
        <fullName evidence="1">Uncharacterized protein</fullName>
    </submittedName>
</protein>
<keyword evidence="2" id="KW-1185">Reference proteome</keyword>
<dbReference type="Proteomes" id="UP001596241">
    <property type="component" value="Unassembled WGS sequence"/>
</dbReference>
<dbReference type="RefSeq" id="WP_345081866.1">
    <property type="nucleotide sequence ID" value="NZ_BAAAWG010000006.1"/>
</dbReference>
<evidence type="ECO:0000313" key="1">
    <source>
        <dbReference type="EMBL" id="MFC5891434.1"/>
    </source>
</evidence>
<comment type="caution">
    <text evidence="1">The sequence shown here is derived from an EMBL/GenBank/DDBJ whole genome shotgun (WGS) entry which is preliminary data.</text>
</comment>
<gene>
    <name evidence="1" type="ORF">ACFP3M_01135</name>
</gene>
<reference evidence="2" key="1">
    <citation type="journal article" date="2019" name="Int. J. Syst. Evol. Microbiol.">
        <title>The Global Catalogue of Microorganisms (GCM) 10K type strain sequencing project: providing services to taxonomists for standard genome sequencing and annotation.</title>
        <authorList>
            <consortium name="The Broad Institute Genomics Platform"/>
            <consortium name="The Broad Institute Genome Sequencing Center for Infectious Disease"/>
            <person name="Wu L."/>
            <person name="Ma J."/>
        </authorList>
    </citation>
    <scope>NUCLEOTIDE SEQUENCE [LARGE SCALE GENOMIC DNA]</scope>
    <source>
        <strain evidence="2">CGMCC 1.15809</strain>
    </source>
</reference>